<organism evidence="1 2">
    <name type="scientific">Lasiodiplodia mahajangana</name>
    <dbReference type="NCBI Taxonomy" id="1108764"/>
    <lineage>
        <taxon>Eukaryota</taxon>
        <taxon>Fungi</taxon>
        <taxon>Dikarya</taxon>
        <taxon>Ascomycota</taxon>
        <taxon>Pezizomycotina</taxon>
        <taxon>Dothideomycetes</taxon>
        <taxon>Dothideomycetes incertae sedis</taxon>
        <taxon>Botryosphaeriales</taxon>
        <taxon>Botryosphaeriaceae</taxon>
        <taxon>Lasiodiplodia</taxon>
    </lineage>
</organism>
<dbReference type="EMBL" id="JAPUUL010002303">
    <property type="protein sequence ID" value="KAJ8125548.1"/>
    <property type="molecule type" value="Genomic_DNA"/>
</dbReference>
<keyword evidence="2" id="KW-1185">Reference proteome</keyword>
<evidence type="ECO:0000313" key="1">
    <source>
        <dbReference type="EMBL" id="KAJ8125548.1"/>
    </source>
</evidence>
<accession>A0ACC2JEA5</accession>
<comment type="caution">
    <text evidence="1">The sequence shown here is derived from an EMBL/GenBank/DDBJ whole genome shotgun (WGS) entry which is preliminary data.</text>
</comment>
<name>A0ACC2JEA5_9PEZI</name>
<reference evidence="1" key="1">
    <citation type="submission" date="2022-12" db="EMBL/GenBank/DDBJ databases">
        <title>Genome Sequence of Lasiodiplodia mahajangana.</title>
        <authorList>
            <person name="Buettner E."/>
        </authorList>
    </citation>
    <scope>NUCLEOTIDE SEQUENCE</scope>
    <source>
        <strain evidence="1">VT137</strain>
    </source>
</reference>
<protein>
    <submittedName>
        <fullName evidence="1">Uncharacterized protein</fullName>
    </submittedName>
</protein>
<sequence>MPPEGSTSSPAYSRESKGQYLHGAKDLRTETRSLPPLAPDEIQVAIRSTTLCGSDLHYYSHFANGDILVREPLCLGHESSGEITSLGTNVSATHPSLKVGDSVALEVGVPCGDCGNCRKQRYNVCPQLRFRSSGSKFPHYQGTLQERVNHPASWVHKLPPALDYETGALLEPLSVAVHAYAIL</sequence>
<evidence type="ECO:0000313" key="2">
    <source>
        <dbReference type="Proteomes" id="UP001153332"/>
    </source>
</evidence>
<dbReference type="Proteomes" id="UP001153332">
    <property type="component" value="Unassembled WGS sequence"/>
</dbReference>
<proteinExistence type="predicted"/>
<gene>
    <name evidence="1" type="ORF">O1611_g8094</name>
</gene>